<sequence length="169" mass="20273">MEQSLVLQTLNGLKQRLSGESTLITQDTNGHVNECRFSFNSGVDDKEIEEFEQYTKWKLPDDLLAFLRLHNGGRFFEDEYGTFVHLLKLSEMMQYHTDYMPDHYYTIAIYMGCLLIVDSDAVRRGDKYYLYWFEAGEFYKLNDRFDILFNRWIVAQGEPYWTWSLFKFE</sequence>
<evidence type="ECO:0000313" key="2">
    <source>
        <dbReference type="EMBL" id="CAH1200622.1"/>
    </source>
</evidence>
<proteinExistence type="predicted"/>
<feature type="domain" description="Knr4/Smi1-like" evidence="1">
    <location>
        <begin position="42"/>
        <end position="151"/>
    </location>
</feature>
<protein>
    <recommendedName>
        <fullName evidence="1">Knr4/Smi1-like domain-containing protein</fullName>
    </recommendedName>
</protein>
<evidence type="ECO:0000313" key="3">
    <source>
        <dbReference type="Proteomes" id="UP000838686"/>
    </source>
</evidence>
<dbReference type="RefSeq" id="WP_236339852.1">
    <property type="nucleotide sequence ID" value="NZ_CAKMMF010000006.1"/>
</dbReference>
<dbReference type="Proteomes" id="UP000838686">
    <property type="component" value="Unassembled WGS sequence"/>
</dbReference>
<comment type="caution">
    <text evidence="2">The sequence shown here is derived from an EMBL/GenBank/DDBJ whole genome shotgun (WGS) entry which is preliminary data.</text>
</comment>
<dbReference type="EMBL" id="CAKMMF010000006">
    <property type="protein sequence ID" value="CAH1200622.1"/>
    <property type="molecule type" value="Genomic_DNA"/>
</dbReference>
<dbReference type="SUPFAM" id="SSF160631">
    <property type="entry name" value="SMI1/KNR4-like"/>
    <property type="match status" value="1"/>
</dbReference>
<name>A0ABN8GBV4_9BACL</name>
<dbReference type="Gene3D" id="3.40.1580.10">
    <property type="entry name" value="SMI1/KNR4-like"/>
    <property type="match status" value="1"/>
</dbReference>
<organism evidence="2 3">
    <name type="scientific">Paenibacillus plantiphilus</name>
    <dbReference type="NCBI Taxonomy" id="2905650"/>
    <lineage>
        <taxon>Bacteria</taxon>
        <taxon>Bacillati</taxon>
        <taxon>Bacillota</taxon>
        <taxon>Bacilli</taxon>
        <taxon>Bacillales</taxon>
        <taxon>Paenibacillaceae</taxon>
        <taxon>Paenibacillus</taxon>
    </lineage>
</organism>
<dbReference type="Pfam" id="PF09346">
    <property type="entry name" value="SMI1_KNR4"/>
    <property type="match status" value="1"/>
</dbReference>
<reference evidence="2" key="1">
    <citation type="submission" date="2022-01" db="EMBL/GenBank/DDBJ databases">
        <authorList>
            <person name="Criscuolo A."/>
        </authorList>
    </citation>
    <scope>NUCLEOTIDE SEQUENCE</scope>
    <source>
        <strain evidence="2">CIP111893</strain>
    </source>
</reference>
<dbReference type="InterPro" id="IPR018958">
    <property type="entry name" value="Knr4/Smi1-like_dom"/>
</dbReference>
<evidence type="ECO:0000259" key="1">
    <source>
        <dbReference type="SMART" id="SM00860"/>
    </source>
</evidence>
<keyword evidence="3" id="KW-1185">Reference proteome</keyword>
<dbReference type="InterPro" id="IPR037883">
    <property type="entry name" value="Knr4/Smi1-like_sf"/>
</dbReference>
<accession>A0ABN8GBV4</accession>
<gene>
    <name evidence="2" type="ORF">PAECIP111893_01509</name>
</gene>
<dbReference type="SMART" id="SM00860">
    <property type="entry name" value="SMI1_KNR4"/>
    <property type="match status" value="1"/>
</dbReference>